<dbReference type="Gene3D" id="2.40.70.10">
    <property type="entry name" value="Acid Proteases"/>
    <property type="match status" value="1"/>
</dbReference>
<dbReference type="EMBL" id="SMMG02000002">
    <property type="protein sequence ID" value="KAA3484988.1"/>
    <property type="molecule type" value="Genomic_DNA"/>
</dbReference>
<feature type="compositionally biased region" description="Polar residues" evidence="2">
    <location>
        <begin position="69"/>
        <end position="81"/>
    </location>
</feature>
<feature type="coiled-coil region" evidence="1">
    <location>
        <begin position="5"/>
        <end position="39"/>
    </location>
</feature>
<keyword evidence="1" id="KW-0175">Coiled coil</keyword>
<evidence type="ECO:0000256" key="1">
    <source>
        <dbReference type="SAM" id="Coils"/>
    </source>
</evidence>
<evidence type="ECO:0000256" key="2">
    <source>
        <dbReference type="SAM" id="MobiDB-lite"/>
    </source>
</evidence>
<evidence type="ECO:0000313" key="3">
    <source>
        <dbReference type="EMBL" id="KAA3484988.1"/>
    </source>
</evidence>
<dbReference type="Proteomes" id="UP000325315">
    <property type="component" value="Unassembled WGS sequence"/>
</dbReference>
<name>A0A5B6WUA4_9ROSI</name>
<dbReference type="OrthoDB" id="778454at2759"/>
<keyword evidence="4" id="KW-1185">Reference proteome</keyword>
<reference evidence="4" key="1">
    <citation type="journal article" date="2019" name="Plant Biotechnol. J.">
        <title>Genome sequencing of the Australian wild diploid species Gossypium australe highlights disease resistance and delayed gland morphogenesis.</title>
        <authorList>
            <person name="Cai Y."/>
            <person name="Cai X."/>
            <person name="Wang Q."/>
            <person name="Wang P."/>
            <person name="Zhang Y."/>
            <person name="Cai C."/>
            <person name="Xu Y."/>
            <person name="Wang K."/>
            <person name="Zhou Z."/>
            <person name="Wang C."/>
            <person name="Geng S."/>
            <person name="Li B."/>
            <person name="Dong Q."/>
            <person name="Hou Y."/>
            <person name="Wang H."/>
            <person name="Ai P."/>
            <person name="Liu Z."/>
            <person name="Yi F."/>
            <person name="Sun M."/>
            <person name="An G."/>
            <person name="Cheng J."/>
            <person name="Zhang Y."/>
            <person name="Shi Q."/>
            <person name="Xie Y."/>
            <person name="Shi X."/>
            <person name="Chang Y."/>
            <person name="Huang F."/>
            <person name="Chen Y."/>
            <person name="Hong S."/>
            <person name="Mi L."/>
            <person name="Sun Q."/>
            <person name="Zhang L."/>
            <person name="Zhou B."/>
            <person name="Peng R."/>
            <person name="Zhang X."/>
            <person name="Liu F."/>
        </authorList>
    </citation>
    <scope>NUCLEOTIDE SEQUENCE [LARGE SCALE GENOMIC DNA]</scope>
    <source>
        <strain evidence="4">cv. PA1801</strain>
    </source>
</reference>
<dbReference type="InterPro" id="IPR021109">
    <property type="entry name" value="Peptidase_aspartic_dom_sf"/>
</dbReference>
<accession>A0A5B6WUA4</accession>
<feature type="region of interest" description="Disordered" evidence="2">
    <location>
        <begin position="66"/>
        <end position="90"/>
    </location>
</feature>
<dbReference type="CDD" id="cd00303">
    <property type="entry name" value="retropepsin_like"/>
    <property type="match status" value="1"/>
</dbReference>
<evidence type="ECO:0000313" key="4">
    <source>
        <dbReference type="Proteomes" id="UP000325315"/>
    </source>
</evidence>
<dbReference type="AlphaFoldDB" id="A0A5B6WUA4"/>
<comment type="caution">
    <text evidence="3">The sequence shown here is derived from an EMBL/GenBank/DDBJ whole genome shotgun (WGS) entry which is preliminary data.</text>
</comment>
<dbReference type="PANTHER" id="PTHR33067:SF31">
    <property type="entry name" value="RNA-DIRECTED DNA POLYMERASE"/>
    <property type="match status" value="1"/>
</dbReference>
<sequence>MRIDIKQVRSEYTNSTRTLTKLEDQMSQLINMMGNIKRKIDTGIPSNMEDNPQREGKEHVKAIALQSGKVLSSPETTSSETIVEKSDEPQEVLLEAKDEPESKEVITPVVGTEKEITKDFVGTRFPFPSRLEEKKKWNDNEFVSFPNLSKTLNVNLPLIELVEKVPKYAKFLKEMIASVRKLSVIILRKVPQNLKNLGSFTIPIEIRSIHFNRALCNLGASINLIPLSIFEKLKLVDLKTTQIILQLADRSLACPKGVLEDVLFKVRSFIIPKNFVVLDFEEDREISILLGRPSCHF</sequence>
<protein>
    <submittedName>
        <fullName evidence="3">Bromodomain-containing protein</fullName>
    </submittedName>
</protein>
<gene>
    <name evidence="3" type="ORF">EPI10_007036</name>
</gene>
<proteinExistence type="predicted"/>
<dbReference type="PANTHER" id="PTHR33067">
    <property type="entry name" value="RNA-DIRECTED DNA POLYMERASE-RELATED"/>
    <property type="match status" value="1"/>
</dbReference>
<organism evidence="3 4">
    <name type="scientific">Gossypium australe</name>
    <dbReference type="NCBI Taxonomy" id="47621"/>
    <lineage>
        <taxon>Eukaryota</taxon>
        <taxon>Viridiplantae</taxon>
        <taxon>Streptophyta</taxon>
        <taxon>Embryophyta</taxon>
        <taxon>Tracheophyta</taxon>
        <taxon>Spermatophyta</taxon>
        <taxon>Magnoliopsida</taxon>
        <taxon>eudicotyledons</taxon>
        <taxon>Gunneridae</taxon>
        <taxon>Pentapetalae</taxon>
        <taxon>rosids</taxon>
        <taxon>malvids</taxon>
        <taxon>Malvales</taxon>
        <taxon>Malvaceae</taxon>
        <taxon>Malvoideae</taxon>
        <taxon>Gossypium</taxon>
    </lineage>
</organism>